<sequence>MSEDGHRGPPPSWEPTPEEIAAECELIRASWSPAERRRRCAWAITGRVTVTEVHADEREGLLGLTPASVVRH</sequence>
<dbReference type="RefSeq" id="WP_168207123.1">
    <property type="nucleotide sequence ID" value="NZ_CP036339.1"/>
</dbReference>
<accession>A0A517U532</accession>
<reference evidence="1 2" key="1">
    <citation type="submission" date="2019-02" db="EMBL/GenBank/DDBJ databases">
        <title>Deep-cultivation of Planctomycetes and their phenomic and genomic characterization uncovers novel biology.</title>
        <authorList>
            <person name="Wiegand S."/>
            <person name="Jogler M."/>
            <person name="Boedeker C."/>
            <person name="Pinto D."/>
            <person name="Vollmers J."/>
            <person name="Rivas-Marin E."/>
            <person name="Kohn T."/>
            <person name="Peeters S.H."/>
            <person name="Heuer A."/>
            <person name="Rast P."/>
            <person name="Oberbeckmann S."/>
            <person name="Bunk B."/>
            <person name="Jeske O."/>
            <person name="Meyerdierks A."/>
            <person name="Storesund J.E."/>
            <person name="Kallscheuer N."/>
            <person name="Luecker S."/>
            <person name="Lage O.M."/>
            <person name="Pohl T."/>
            <person name="Merkel B.J."/>
            <person name="Hornburger P."/>
            <person name="Mueller R.-W."/>
            <person name="Bruemmer F."/>
            <person name="Labrenz M."/>
            <person name="Spormann A.M."/>
            <person name="Op den Camp H."/>
            <person name="Overmann J."/>
            <person name="Amann R."/>
            <person name="Jetten M.S.M."/>
            <person name="Mascher T."/>
            <person name="Medema M.H."/>
            <person name="Devos D.P."/>
            <person name="Kaster A.-K."/>
            <person name="Ovreas L."/>
            <person name="Rohde M."/>
            <person name="Galperin M.Y."/>
            <person name="Jogler C."/>
        </authorList>
    </citation>
    <scope>NUCLEOTIDE SEQUENCE [LARGE SCALE GENOMIC DNA]</scope>
    <source>
        <strain evidence="1 2">I41</strain>
    </source>
</reference>
<dbReference type="AlphaFoldDB" id="A0A517U532"/>
<gene>
    <name evidence="1" type="ORF">I41_50000</name>
</gene>
<organism evidence="1 2">
    <name type="scientific">Lacipirellula limnantheis</name>
    <dbReference type="NCBI Taxonomy" id="2528024"/>
    <lineage>
        <taxon>Bacteria</taxon>
        <taxon>Pseudomonadati</taxon>
        <taxon>Planctomycetota</taxon>
        <taxon>Planctomycetia</taxon>
        <taxon>Pirellulales</taxon>
        <taxon>Lacipirellulaceae</taxon>
        <taxon>Lacipirellula</taxon>
    </lineage>
</organism>
<name>A0A517U532_9BACT</name>
<evidence type="ECO:0000313" key="2">
    <source>
        <dbReference type="Proteomes" id="UP000317909"/>
    </source>
</evidence>
<dbReference type="Proteomes" id="UP000317909">
    <property type="component" value="Chromosome"/>
</dbReference>
<dbReference type="KEGG" id="llh:I41_50000"/>
<protein>
    <submittedName>
        <fullName evidence="1">Uncharacterized protein</fullName>
    </submittedName>
</protein>
<keyword evidence="2" id="KW-1185">Reference proteome</keyword>
<proteinExistence type="predicted"/>
<dbReference type="EMBL" id="CP036339">
    <property type="protein sequence ID" value="QDT75758.1"/>
    <property type="molecule type" value="Genomic_DNA"/>
</dbReference>
<evidence type="ECO:0000313" key="1">
    <source>
        <dbReference type="EMBL" id="QDT75758.1"/>
    </source>
</evidence>